<dbReference type="GO" id="GO:0016787">
    <property type="term" value="F:hydrolase activity"/>
    <property type="evidence" value="ECO:0007669"/>
    <property type="project" value="UniProtKB-KW"/>
</dbReference>
<proteinExistence type="inferred from homology"/>
<reference evidence="5 6" key="1">
    <citation type="submission" date="2021-01" db="EMBL/GenBank/DDBJ databases">
        <title>Whole genome shotgun sequence of Catellatospora bangladeshensis NBRC 107357.</title>
        <authorList>
            <person name="Komaki H."/>
            <person name="Tamura T."/>
        </authorList>
    </citation>
    <scope>NUCLEOTIDE SEQUENCE [LARGE SCALE GENOMIC DNA]</scope>
    <source>
        <strain evidence="5 6">NBRC 107357</strain>
    </source>
</reference>
<dbReference type="PANTHER" id="PTHR42708:SF1">
    <property type="entry name" value="GLIDING MOTILITY PROTEIN MGLA"/>
    <property type="match status" value="1"/>
</dbReference>
<dbReference type="GO" id="GO:0005525">
    <property type="term" value="F:GTP binding"/>
    <property type="evidence" value="ECO:0007669"/>
    <property type="project" value="UniProtKB-KW"/>
</dbReference>
<dbReference type="Gene3D" id="3.40.50.300">
    <property type="entry name" value="P-loop containing nucleotide triphosphate hydrolases"/>
    <property type="match status" value="1"/>
</dbReference>
<keyword evidence="6" id="KW-1185">Reference proteome</keyword>
<keyword evidence="5" id="KW-0067">ATP-binding</keyword>
<evidence type="ECO:0000313" key="5">
    <source>
        <dbReference type="EMBL" id="GIF86040.1"/>
    </source>
</evidence>
<dbReference type="InterPro" id="IPR027417">
    <property type="entry name" value="P-loop_NTPase"/>
</dbReference>
<name>A0A8J3JVS0_9ACTN</name>
<dbReference type="RefSeq" id="WP_203756737.1">
    <property type="nucleotide sequence ID" value="NZ_BONF01000058.1"/>
</dbReference>
<dbReference type="Proteomes" id="UP000601223">
    <property type="component" value="Unassembled WGS sequence"/>
</dbReference>
<protein>
    <submittedName>
        <fullName evidence="5">ATP-binding protein</fullName>
    </submittedName>
</protein>
<dbReference type="PANTHER" id="PTHR42708">
    <property type="entry name" value="ATP/GTP-BINDING PROTEIN-RELATED"/>
    <property type="match status" value="1"/>
</dbReference>
<keyword evidence="4" id="KW-0342">GTP-binding</keyword>
<dbReference type="GO" id="GO:0005524">
    <property type="term" value="F:ATP binding"/>
    <property type="evidence" value="ECO:0007669"/>
    <property type="project" value="UniProtKB-KW"/>
</dbReference>
<comment type="caution">
    <text evidence="5">The sequence shown here is derived from an EMBL/GenBank/DDBJ whole genome shotgun (WGS) entry which is preliminary data.</text>
</comment>
<keyword evidence="3" id="KW-0378">Hydrolase</keyword>
<evidence type="ECO:0000256" key="1">
    <source>
        <dbReference type="ARBA" id="ARBA00005290"/>
    </source>
</evidence>
<dbReference type="Pfam" id="PF03029">
    <property type="entry name" value="ATP_bind_1"/>
    <property type="match status" value="1"/>
</dbReference>
<dbReference type="AlphaFoldDB" id="A0A8J3JVS0"/>
<gene>
    <name evidence="5" type="ORF">Cba03nite_73890</name>
</gene>
<dbReference type="EMBL" id="BONF01000058">
    <property type="protein sequence ID" value="GIF86040.1"/>
    <property type="molecule type" value="Genomic_DNA"/>
</dbReference>
<evidence type="ECO:0000256" key="2">
    <source>
        <dbReference type="ARBA" id="ARBA00022741"/>
    </source>
</evidence>
<dbReference type="InterPro" id="IPR004130">
    <property type="entry name" value="Gpn"/>
</dbReference>
<sequence length="202" mass="21826">MASAAAPVQQVPDVVSVKIVIAGGFGVGKTTFVSAVSDIGPLTTDVTMTAAGQDVDDLSLVPDKRTTTVAFDFGRVDLGEIRLYLFGTPGQTRFWFMWDSAVRGALAAVVLADTRRLADSFAAIDFFEHRQLPYIVVVNQFDGAKDHSVADLRDALAIDPGVPLLTCDARVRDGVKRVLIELVEHLIQLRDPRRVAAANHPL</sequence>
<evidence type="ECO:0000256" key="4">
    <source>
        <dbReference type="ARBA" id="ARBA00023134"/>
    </source>
</evidence>
<accession>A0A8J3JVS0</accession>
<dbReference type="PRINTS" id="PR00449">
    <property type="entry name" value="RASTRNSFRMNG"/>
</dbReference>
<evidence type="ECO:0000313" key="6">
    <source>
        <dbReference type="Proteomes" id="UP000601223"/>
    </source>
</evidence>
<comment type="similarity">
    <text evidence="1">Belongs to the GPN-loop GTPase family.</text>
</comment>
<dbReference type="InterPro" id="IPR052705">
    <property type="entry name" value="Gliding_Motility_GTPase"/>
</dbReference>
<evidence type="ECO:0000256" key="3">
    <source>
        <dbReference type="ARBA" id="ARBA00022801"/>
    </source>
</evidence>
<keyword evidence="2" id="KW-0547">Nucleotide-binding</keyword>
<dbReference type="CDD" id="cd00882">
    <property type="entry name" value="Ras_like_GTPase"/>
    <property type="match status" value="1"/>
</dbReference>
<dbReference type="SUPFAM" id="SSF52540">
    <property type="entry name" value="P-loop containing nucleoside triphosphate hydrolases"/>
    <property type="match status" value="1"/>
</dbReference>
<organism evidence="5 6">
    <name type="scientific">Catellatospora bangladeshensis</name>
    <dbReference type="NCBI Taxonomy" id="310355"/>
    <lineage>
        <taxon>Bacteria</taxon>
        <taxon>Bacillati</taxon>
        <taxon>Actinomycetota</taxon>
        <taxon>Actinomycetes</taxon>
        <taxon>Micromonosporales</taxon>
        <taxon>Micromonosporaceae</taxon>
        <taxon>Catellatospora</taxon>
    </lineage>
</organism>